<evidence type="ECO:0000256" key="2">
    <source>
        <dbReference type="SAM" id="SignalP"/>
    </source>
</evidence>
<dbReference type="SMART" id="SM00034">
    <property type="entry name" value="CLECT"/>
    <property type="match status" value="1"/>
</dbReference>
<dbReference type="AlphaFoldDB" id="A0A232FN51"/>
<evidence type="ECO:0000256" key="1">
    <source>
        <dbReference type="SAM" id="MobiDB-lite"/>
    </source>
</evidence>
<gene>
    <name evidence="4" type="ORF">TSAR_007849</name>
</gene>
<dbReference type="EMBL" id="NNAY01000008">
    <property type="protein sequence ID" value="OXU32092.1"/>
    <property type="molecule type" value="Genomic_DNA"/>
</dbReference>
<keyword evidence="2" id="KW-0732">Signal</keyword>
<dbReference type="OrthoDB" id="7357196at2759"/>
<dbReference type="CDD" id="cd00037">
    <property type="entry name" value="CLECT"/>
    <property type="match status" value="1"/>
</dbReference>
<dbReference type="Proteomes" id="UP000215335">
    <property type="component" value="Unassembled WGS sequence"/>
</dbReference>
<evidence type="ECO:0000313" key="5">
    <source>
        <dbReference type="Proteomes" id="UP000215335"/>
    </source>
</evidence>
<proteinExistence type="predicted"/>
<dbReference type="STRING" id="543379.A0A232FN51"/>
<comment type="caution">
    <text evidence="4">The sequence shown here is derived from an EMBL/GenBank/DDBJ whole genome shotgun (WGS) entry which is preliminary data.</text>
</comment>
<dbReference type="InterPro" id="IPR050111">
    <property type="entry name" value="C-type_lectin/snaclec_domain"/>
</dbReference>
<reference evidence="4 5" key="1">
    <citation type="journal article" date="2017" name="Curr. Biol.">
        <title>The Evolution of Venom by Co-option of Single-Copy Genes.</title>
        <authorList>
            <person name="Martinson E.O."/>
            <person name="Mrinalini"/>
            <person name="Kelkar Y.D."/>
            <person name="Chang C.H."/>
            <person name="Werren J.H."/>
        </authorList>
    </citation>
    <scope>NUCLEOTIDE SEQUENCE [LARGE SCALE GENOMIC DNA]</scope>
    <source>
        <strain evidence="4 5">Alberta</strain>
        <tissue evidence="4">Whole body</tissue>
    </source>
</reference>
<dbReference type="InterPro" id="IPR001304">
    <property type="entry name" value="C-type_lectin-like"/>
</dbReference>
<evidence type="ECO:0000259" key="3">
    <source>
        <dbReference type="PROSITE" id="PS50041"/>
    </source>
</evidence>
<dbReference type="InterPro" id="IPR016187">
    <property type="entry name" value="CTDL_fold"/>
</dbReference>
<dbReference type="PANTHER" id="PTHR22803">
    <property type="entry name" value="MANNOSE, PHOSPHOLIPASE, LECTIN RECEPTOR RELATED"/>
    <property type="match status" value="1"/>
</dbReference>
<accession>A0A232FN51</accession>
<organism evidence="4 5">
    <name type="scientific">Trichomalopsis sarcophagae</name>
    <dbReference type="NCBI Taxonomy" id="543379"/>
    <lineage>
        <taxon>Eukaryota</taxon>
        <taxon>Metazoa</taxon>
        <taxon>Ecdysozoa</taxon>
        <taxon>Arthropoda</taxon>
        <taxon>Hexapoda</taxon>
        <taxon>Insecta</taxon>
        <taxon>Pterygota</taxon>
        <taxon>Neoptera</taxon>
        <taxon>Endopterygota</taxon>
        <taxon>Hymenoptera</taxon>
        <taxon>Apocrita</taxon>
        <taxon>Proctotrupomorpha</taxon>
        <taxon>Chalcidoidea</taxon>
        <taxon>Pteromalidae</taxon>
        <taxon>Pteromalinae</taxon>
        <taxon>Trichomalopsis</taxon>
    </lineage>
</organism>
<keyword evidence="5" id="KW-1185">Reference proteome</keyword>
<dbReference type="SUPFAM" id="SSF56436">
    <property type="entry name" value="C-type lectin-like"/>
    <property type="match status" value="1"/>
</dbReference>
<evidence type="ECO:0000313" key="4">
    <source>
        <dbReference type="EMBL" id="OXU32092.1"/>
    </source>
</evidence>
<feature type="region of interest" description="Disordered" evidence="1">
    <location>
        <begin position="140"/>
        <end position="160"/>
    </location>
</feature>
<name>A0A232FN51_9HYME</name>
<dbReference type="InterPro" id="IPR016186">
    <property type="entry name" value="C-type_lectin-like/link_sf"/>
</dbReference>
<feature type="signal peptide" evidence="2">
    <location>
        <begin position="1"/>
        <end position="17"/>
    </location>
</feature>
<protein>
    <recommendedName>
        <fullName evidence="3">C-type lectin domain-containing protein</fullName>
    </recommendedName>
</protein>
<feature type="domain" description="C-type lectin" evidence="3">
    <location>
        <begin position="187"/>
        <end position="257"/>
    </location>
</feature>
<feature type="chain" id="PRO_5013325614" description="C-type lectin domain-containing protein" evidence="2">
    <location>
        <begin position="18"/>
        <end position="265"/>
    </location>
</feature>
<sequence>MLPKFLATLSLLLVVAASPMTTEQSTLMTSPSTELNLCPCVANSTSSPAHEHQSKMPNTLIHGMTCLCHAGPAHGSQMRDDYRYSPGIGAHKLHTRAASWNEARKMCNEEGGHLAIINSLTEATHPALPVNPNYLRVEPWKQEPSHGAGSHIKPNDRKPSADCSQMLMDIFTKSGPVKGAPYLDLAYVGIHDLYKEGEWVTILGESLFKTGYTVWSDKWGGQPDNGGSSGNQNCGVFLKEGGLDDVNCDMPFAFFCELPMTYIIH</sequence>
<dbReference type="PROSITE" id="PS50041">
    <property type="entry name" value="C_TYPE_LECTIN_2"/>
    <property type="match status" value="1"/>
</dbReference>
<dbReference type="Gene3D" id="3.10.100.10">
    <property type="entry name" value="Mannose-Binding Protein A, subunit A"/>
    <property type="match status" value="1"/>
</dbReference>